<keyword evidence="5" id="KW-1185">Reference proteome</keyword>
<comment type="caution">
    <text evidence="4">The sequence shown here is derived from an EMBL/GenBank/DDBJ whole genome shotgun (WGS) entry which is preliminary data.</text>
</comment>
<gene>
    <name evidence="4" type="ORF">D641_0113950</name>
</gene>
<dbReference type="GO" id="GO:0016747">
    <property type="term" value="F:acyltransferase activity, transferring groups other than amino-acyl groups"/>
    <property type="evidence" value="ECO:0007669"/>
    <property type="project" value="InterPro"/>
</dbReference>
<keyword evidence="2" id="KW-0012">Acyltransferase</keyword>
<name>A0A022KR28_9MICO</name>
<evidence type="ECO:0000259" key="3">
    <source>
        <dbReference type="PROSITE" id="PS51186"/>
    </source>
</evidence>
<dbReference type="Pfam" id="PF00583">
    <property type="entry name" value="Acetyltransf_1"/>
    <property type="match status" value="1"/>
</dbReference>
<dbReference type="SUPFAM" id="SSF55729">
    <property type="entry name" value="Acyl-CoA N-acyltransferases (Nat)"/>
    <property type="match status" value="1"/>
</dbReference>
<reference evidence="4 5" key="1">
    <citation type="journal article" date="2013" name="Genome Announc.">
        <title>Draft genome sequence of an Actinobacterium, Brachybacterium muris strain UCD-AY4.</title>
        <authorList>
            <person name="Lo J.R."/>
            <person name="Lang J.M."/>
            <person name="Darling A.E."/>
            <person name="Eisen J.A."/>
            <person name="Coil D.A."/>
        </authorList>
    </citation>
    <scope>NUCLEOTIDE SEQUENCE [LARGE SCALE GENOMIC DNA]</scope>
    <source>
        <strain evidence="4 5">UCD-AY4</strain>
    </source>
</reference>
<keyword evidence="1 4" id="KW-0808">Transferase</keyword>
<feature type="domain" description="N-acetyltransferase" evidence="3">
    <location>
        <begin position="152"/>
        <end position="287"/>
    </location>
</feature>
<dbReference type="STRING" id="1249481.D641_0113950"/>
<sequence>MPITSRAIDHQAVLDFIVEQQQSPATACAYLGTDAESIKDDLKGLDQPWTETLHISTAEDGRLTGAVVIEWDEELARSWVYGPWIEQDAWVAHGPALLGTVTSLAPVGDHEMYADVAHREMAELATRCGWRHREANFEYSRTAPVPANELDLQIRPATAEDLPRVRALHEAEFPGTYASAVELLDRAGRYSTLVLDDGDGVRGYVAYQHQGRDGVYLDFITVDPTARRAGIGELLITAAQQCTGRQRIELTVDENRAGARAFYEALGFDQVAATRPYRSPRPNMWAH</sequence>
<dbReference type="InterPro" id="IPR050832">
    <property type="entry name" value="Bact_Acetyltransf"/>
</dbReference>
<dbReference type="Proteomes" id="UP000019754">
    <property type="component" value="Unassembled WGS sequence"/>
</dbReference>
<dbReference type="PANTHER" id="PTHR43877">
    <property type="entry name" value="AMINOALKYLPHOSPHONATE N-ACETYLTRANSFERASE-RELATED-RELATED"/>
    <property type="match status" value="1"/>
</dbReference>
<dbReference type="InterPro" id="IPR016181">
    <property type="entry name" value="Acyl_CoA_acyltransferase"/>
</dbReference>
<dbReference type="HOGENOM" id="CLU_948892_0_0_11"/>
<dbReference type="PROSITE" id="PS51186">
    <property type="entry name" value="GNAT"/>
    <property type="match status" value="1"/>
</dbReference>
<evidence type="ECO:0000313" key="5">
    <source>
        <dbReference type="Proteomes" id="UP000019754"/>
    </source>
</evidence>
<evidence type="ECO:0000256" key="1">
    <source>
        <dbReference type="ARBA" id="ARBA00022679"/>
    </source>
</evidence>
<evidence type="ECO:0000256" key="2">
    <source>
        <dbReference type="ARBA" id="ARBA00023315"/>
    </source>
</evidence>
<accession>A0A022KR28</accession>
<dbReference type="AlphaFoldDB" id="A0A022KR28"/>
<dbReference type="CDD" id="cd04301">
    <property type="entry name" value="NAT_SF"/>
    <property type="match status" value="1"/>
</dbReference>
<dbReference type="EMBL" id="AORC01000021">
    <property type="protein sequence ID" value="EYT47894.1"/>
    <property type="molecule type" value="Genomic_DNA"/>
</dbReference>
<dbReference type="InterPro" id="IPR000182">
    <property type="entry name" value="GNAT_dom"/>
</dbReference>
<proteinExistence type="predicted"/>
<dbReference type="RefSeq" id="WP_017824119.1">
    <property type="nucleotide sequence ID" value="NZ_AORC01000021.1"/>
</dbReference>
<dbReference type="Gene3D" id="3.40.630.30">
    <property type="match status" value="1"/>
</dbReference>
<evidence type="ECO:0000313" key="4">
    <source>
        <dbReference type="EMBL" id="EYT47894.1"/>
    </source>
</evidence>
<protein>
    <submittedName>
        <fullName evidence="4">Acetyltransferase</fullName>
    </submittedName>
</protein>
<organism evidence="4 5">
    <name type="scientific">Brachybacterium muris UCD-AY4</name>
    <dbReference type="NCBI Taxonomy" id="1249481"/>
    <lineage>
        <taxon>Bacteria</taxon>
        <taxon>Bacillati</taxon>
        <taxon>Actinomycetota</taxon>
        <taxon>Actinomycetes</taxon>
        <taxon>Micrococcales</taxon>
        <taxon>Dermabacteraceae</taxon>
        <taxon>Brachybacterium</taxon>
    </lineage>
</organism>
<dbReference type="OrthoDB" id="8593648at2"/>